<sequence>MASSKTSSSFYNMPHRSGTYMANHGASATSEVTPDLHLKMSKKIAQLTKVIYALNTKNDEHDAFVESLKMSHEEELQQLIAETKGKIDSFKERLGVVSEQKHKIEVLESIVSKERLQKEEALSGFENMKRQYEEKQSLFQREYSDKMLSMCKEMLSSKKEFEDRLKDFQAMRRKLEEDRDKMVEDLSSKHHEELDQLMKAHRVRYDEVVREKQKLEQESKEREAMIKEHLDSSVSLASDERKKLEKEYQEKVEKLKIFYEKELEALRAAQAQSNESNSKTLEEREKQLKAEWNRQERLLKERISDLLNRQSDSEHEITQLRNQIGELKSLTDGTNDAVERLSLQLKESKQETSSALSDVRELQNELMIYRKRSEEKTAEIARQSTAIGKLEANKLSQETNIRSLKSNINELNNNLSKLQSSYEELEQQYKSHFLESGEHVESLNNEIKKLANGKQEIEMKYLKELNNSKDTASERENSLRKELEETTSRLEAKHKNDMEKLHHEMKDKLMDLEKELKEKSQVERDSIIKEKTLVITKLEKECLELKKSNENVENECKRLLNMVQESEKGLGSASSNLESLKKMLKDTSEAWEGTKQELEEVTNNSTILKTELINLQKKYEESKVEAQSKLQTSLQTLTQELDDKWNKKLRDENSRLRSELNDQHSKENRAALEELTRIKEMEREEMRKDLESRMEILRKTVKELESEKDILIQNSSDVIKDLQDSLEKRKANASSIEHQLRDDLEKQRRKHEEEMARLSLNLNNKIKEIGEFHEGEMNTLKELGEQKLQDLEKCLQAKYQDDLASNLQANKVALDAMKSQAELARKKQIDELLAKQEDEKESLRNELLRKQQEDMQQLNKEFESQMMALKLQLQRTNEIMTRQEAEHQTKVDDITHELGLKDSQLQELDGEISVLRNNVAKLEEELQSKGQEILAIRREANSQIRKREERLGRLHQQEIDSLTSEHLSETKGLVDEFNRAKELQNSKISALQLMLEEAEIRFKNRESRPEDVEMLDTLKRALADRELEMRKLVEEKRYFQMELLNRETNFNKVFSTSPNVGVINPLNSKTKLTPKSKTVSKNNGLFMSTSSRLDPIPNMQVHEKRLNNTKPLPPTPPKDPPPHSRTVVY</sequence>
<proteinExistence type="predicted"/>
<evidence type="ECO:0000256" key="1">
    <source>
        <dbReference type="ARBA" id="ARBA00023054"/>
    </source>
</evidence>
<dbReference type="InParanoid" id="A0A6P8HRY2"/>
<organism evidence="5 6">
    <name type="scientific">Actinia tenebrosa</name>
    <name type="common">Australian red waratah sea anemone</name>
    <dbReference type="NCBI Taxonomy" id="6105"/>
    <lineage>
        <taxon>Eukaryota</taxon>
        <taxon>Metazoa</taxon>
        <taxon>Cnidaria</taxon>
        <taxon>Anthozoa</taxon>
        <taxon>Hexacorallia</taxon>
        <taxon>Actiniaria</taxon>
        <taxon>Actiniidae</taxon>
        <taxon>Actinia</taxon>
    </lineage>
</organism>
<evidence type="ECO:0000256" key="3">
    <source>
        <dbReference type="SAM" id="MobiDB-lite"/>
    </source>
</evidence>
<accession>A0A6P8HRY2</accession>
<feature type="domain" description="Protein FAM184A/B N-terminal" evidence="4">
    <location>
        <begin position="50"/>
        <end position="264"/>
    </location>
</feature>
<evidence type="ECO:0000313" key="5">
    <source>
        <dbReference type="Proteomes" id="UP000515163"/>
    </source>
</evidence>
<protein>
    <submittedName>
        <fullName evidence="6">Protein FAM184A-like isoform X1</fullName>
    </submittedName>
</protein>
<dbReference type="Pfam" id="PF15665">
    <property type="entry name" value="FAM184"/>
    <property type="match status" value="1"/>
</dbReference>
<dbReference type="RefSeq" id="XP_031555462.1">
    <property type="nucleotide sequence ID" value="XM_031699602.1"/>
</dbReference>
<name>A0A6P8HRY2_ACTTE</name>
<dbReference type="KEGG" id="aten:116292315"/>
<reference evidence="6" key="1">
    <citation type="submission" date="2025-08" db="UniProtKB">
        <authorList>
            <consortium name="RefSeq"/>
        </authorList>
    </citation>
    <scope>IDENTIFICATION</scope>
    <source>
        <tissue evidence="6">Tentacle</tissue>
    </source>
</reference>
<feature type="coiled-coil region" evidence="2">
    <location>
        <begin position="981"/>
        <end position="1035"/>
    </location>
</feature>
<feature type="region of interest" description="Disordered" evidence="3">
    <location>
        <begin position="1073"/>
        <end position="1129"/>
    </location>
</feature>
<feature type="coiled-coil region" evidence="2">
    <location>
        <begin position="73"/>
        <end position="569"/>
    </location>
</feature>
<dbReference type="Proteomes" id="UP000515163">
    <property type="component" value="Unplaced"/>
</dbReference>
<dbReference type="GeneID" id="116292315"/>
<feature type="region of interest" description="Disordered" evidence="3">
    <location>
        <begin position="730"/>
        <end position="749"/>
    </location>
</feature>
<dbReference type="PANTHER" id="PTHR18870">
    <property type="entry name" value="PROTEIN TAG-278-RELATED"/>
    <property type="match status" value="1"/>
</dbReference>
<dbReference type="PANTHER" id="PTHR18870:SF9">
    <property type="entry name" value="PROTEIN TAG-278-RELATED"/>
    <property type="match status" value="1"/>
</dbReference>
<evidence type="ECO:0000313" key="6">
    <source>
        <dbReference type="RefSeq" id="XP_031555462.1"/>
    </source>
</evidence>
<dbReference type="InterPro" id="IPR039478">
    <property type="entry name" value="FAM184A/B_N"/>
</dbReference>
<feature type="coiled-coil region" evidence="2">
    <location>
        <begin position="826"/>
        <end position="957"/>
    </location>
</feature>
<keyword evidence="5" id="KW-1185">Reference proteome</keyword>
<evidence type="ECO:0000259" key="4">
    <source>
        <dbReference type="Pfam" id="PF15665"/>
    </source>
</evidence>
<evidence type="ECO:0000256" key="2">
    <source>
        <dbReference type="SAM" id="Coils"/>
    </source>
</evidence>
<dbReference type="OrthoDB" id="75801at2759"/>
<gene>
    <name evidence="6" type="primary">LOC116292315</name>
</gene>
<feature type="compositionally biased region" description="Polar residues" evidence="3">
    <location>
        <begin position="1073"/>
        <end position="1092"/>
    </location>
</feature>
<feature type="compositionally biased region" description="Basic and acidic residues" evidence="3">
    <location>
        <begin position="738"/>
        <end position="749"/>
    </location>
</feature>
<dbReference type="FunCoup" id="A0A6P8HRY2">
    <property type="interactions" value="93"/>
</dbReference>
<keyword evidence="1 2" id="KW-0175">Coiled coil</keyword>
<dbReference type="AlphaFoldDB" id="A0A6P8HRY2"/>